<protein>
    <submittedName>
        <fullName evidence="2">AIR synthase</fullName>
    </submittedName>
</protein>
<dbReference type="PANTHER" id="PTHR30303">
    <property type="entry name" value="HYDROGENASE ISOENZYMES FORMATION PROTEIN HYPE"/>
    <property type="match status" value="1"/>
</dbReference>
<organism evidence="2 3">
    <name type="scientific">Brotaphodocola catenula</name>
    <dbReference type="NCBI Taxonomy" id="2885361"/>
    <lineage>
        <taxon>Bacteria</taxon>
        <taxon>Bacillati</taxon>
        <taxon>Bacillota</taxon>
        <taxon>Clostridia</taxon>
        <taxon>Lachnospirales</taxon>
        <taxon>Lachnospiraceae</taxon>
        <taxon>Brotaphodocola</taxon>
    </lineage>
</organism>
<gene>
    <name evidence="2" type="ORF">LKD32_04115</name>
</gene>
<dbReference type="Proteomes" id="UP001198962">
    <property type="component" value="Unassembled WGS sequence"/>
</dbReference>
<reference evidence="2" key="1">
    <citation type="submission" date="2021-10" db="EMBL/GenBank/DDBJ databases">
        <title>Anaerobic single-cell dispensing facilitates the cultivation of human gut bacteria.</title>
        <authorList>
            <person name="Afrizal A."/>
        </authorList>
    </citation>
    <scope>NUCLEOTIDE SEQUENCE</scope>
    <source>
        <strain evidence="2">CLA-AA-H274</strain>
    </source>
</reference>
<evidence type="ECO:0000313" key="3">
    <source>
        <dbReference type="Proteomes" id="UP001198962"/>
    </source>
</evidence>
<feature type="compositionally biased region" description="Low complexity" evidence="1">
    <location>
        <begin position="200"/>
        <end position="211"/>
    </location>
</feature>
<dbReference type="SUPFAM" id="SSF56042">
    <property type="entry name" value="PurM C-terminal domain-like"/>
    <property type="match status" value="1"/>
</dbReference>
<evidence type="ECO:0000256" key="1">
    <source>
        <dbReference type="SAM" id="MobiDB-lite"/>
    </source>
</evidence>
<accession>A0AAE3AQH7</accession>
<dbReference type="EMBL" id="JAJEPU010000008">
    <property type="protein sequence ID" value="MCC2164077.1"/>
    <property type="molecule type" value="Genomic_DNA"/>
</dbReference>
<proteinExistence type="predicted"/>
<name>A0AAE3AQH7_9FIRM</name>
<comment type="caution">
    <text evidence="2">The sequence shown here is derived from an EMBL/GenBank/DDBJ whole genome shotgun (WGS) entry which is preliminary data.</text>
</comment>
<dbReference type="Gene3D" id="3.90.650.10">
    <property type="entry name" value="PurM-like C-terminal domain"/>
    <property type="match status" value="1"/>
</dbReference>
<dbReference type="InterPro" id="IPR011854">
    <property type="entry name" value="HypE"/>
</dbReference>
<keyword evidence="3" id="KW-1185">Reference proteome</keyword>
<dbReference type="RefSeq" id="WP_308450807.1">
    <property type="nucleotide sequence ID" value="NZ_JAJEPU010000008.1"/>
</dbReference>
<feature type="compositionally biased region" description="Basic and acidic residues" evidence="1">
    <location>
        <begin position="214"/>
        <end position="228"/>
    </location>
</feature>
<feature type="region of interest" description="Disordered" evidence="1">
    <location>
        <begin position="197"/>
        <end position="235"/>
    </location>
</feature>
<dbReference type="InterPro" id="IPR036676">
    <property type="entry name" value="PurM-like_C_sf"/>
</dbReference>
<dbReference type="GO" id="GO:0051604">
    <property type="term" value="P:protein maturation"/>
    <property type="evidence" value="ECO:0007669"/>
    <property type="project" value="TreeGrafter"/>
</dbReference>
<dbReference type="PANTHER" id="PTHR30303:SF4">
    <property type="entry name" value="HYDROGENASE EXPRESSION_FORMATION PROTEIN HYPE"/>
    <property type="match status" value="1"/>
</dbReference>
<sequence length="235" mass="26368">MMRKIERENTGLLKPGQDLVVAGYAGLAGSVLLVKEKDQYERLRGWFSEKWLDQAGEMEISPEQDKIDWSEVGATDWESAGEGGILSAIWCLSGAYGTGVEFALRKIPVRQDTIEICERLELNPYRLYSHGCWLLSSKNGGRTVENLREKGIPAQVIGSVTKGIAREMIVENGHGFLERPQPDELEKIFPGYFKQEAPTSLSRGSSLGMSSDWKANDQKESMADQEHKKGFRKER</sequence>
<dbReference type="AlphaFoldDB" id="A0AAE3AQH7"/>
<evidence type="ECO:0000313" key="2">
    <source>
        <dbReference type="EMBL" id="MCC2164077.1"/>
    </source>
</evidence>